<name>A0A7K1FVH7_9ACTN</name>
<accession>A0A7K1FVH7</accession>
<protein>
    <submittedName>
        <fullName evidence="2">Uncharacterized protein</fullName>
    </submittedName>
</protein>
<reference evidence="2 3" key="1">
    <citation type="submission" date="2019-11" db="EMBL/GenBank/DDBJ databases">
        <authorList>
            <person name="Jiang L.-Q."/>
        </authorList>
    </citation>
    <scope>NUCLEOTIDE SEQUENCE [LARGE SCALE GENOMIC DNA]</scope>
    <source>
        <strain evidence="2 3">YIM 132087</strain>
    </source>
</reference>
<sequence>MTAHHHPVAGLTTEAGLLLDAVSARLDQARERRQADAPEPTPPCPECGRTGDGPSCTTGCPWCALLAVARGERPEVSDALLDAAVTAVGALRRLLDAAGTPRTGPTTAPAPQDPTTTGLQRIDIE</sequence>
<feature type="region of interest" description="Disordered" evidence="1">
    <location>
        <begin position="28"/>
        <end position="52"/>
    </location>
</feature>
<feature type="region of interest" description="Disordered" evidence="1">
    <location>
        <begin position="97"/>
        <end position="125"/>
    </location>
</feature>
<feature type="compositionally biased region" description="Low complexity" evidence="1">
    <location>
        <begin position="97"/>
        <end position="118"/>
    </location>
</feature>
<dbReference type="RefSeq" id="WP_230314165.1">
    <property type="nucleotide sequence ID" value="NZ_WLYK01000018.1"/>
</dbReference>
<evidence type="ECO:0000313" key="2">
    <source>
        <dbReference type="EMBL" id="MTD17369.1"/>
    </source>
</evidence>
<evidence type="ECO:0000313" key="3">
    <source>
        <dbReference type="Proteomes" id="UP000460221"/>
    </source>
</evidence>
<proteinExistence type="predicted"/>
<keyword evidence="3" id="KW-1185">Reference proteome</keyword>
<evidence type="ECO:0000256" key="1">
    <source>
        <dbReference type="SAM" id="MobiDB-lite"/>
    </source>
</evidence>
<comment type="caution">
    <text evidence="2">The sequence shown here is derived from an EMBL/GenBank/DDBJ whole genome shotgun (WGS) entry which is preliminary data.</text>
</comment>
<gene>
    <name evidence="2" type="ORF">GIS00_25900</name>
</gene>
<dbReference type="AlphaFoldDB" id="A0A7K1FVH7"/>
<dbReference type="EMBL" id="WLYK01000018">
    <property type="protein sequence ID" value="MTD17369.1"/>
    <property type="molecule type" value="Genomic_DNA"/>
</dbReference>
<dbReference type="Proteomes" id="UP000460221">
    <property type="component" value="Unassembled WGS sequence"/>
</dbReference>
<organism evidence="2 3">
    <name type="scientific">Nakamurella alba</name>
    <dbReference type="NCBI Taxonomy" id="2665158"/>
    <lineage>
        <taxon>Bacteria</taxon>
        <taxon>Bacillati</taxon>
        <taxon>Actinomycetota</taxon>
        <taxon>Actinomycetes</taxon>
        <taxon>Nakamurellales</taxon>
        <taxon>Nakamurellaceae</taxon>
        <taxon>Nakamurella</taxon>
    </lineage>
</organism>